<keyword evidence="3" id="KW-1185">Reference proteome</keyword>
<sequence>MTAIFARQTCSNPFSSHLASTSRHNVADEMEGVERCEAAEEGKMVGVEPCDENQMQGVECDEHANDDTRMEGVQCTDDGGRSKASQGVQSGSKGGCEMETEMQGLESGGGVDGVREGEGDVQMLGSGWTWHGMAQCCIE</sequence>
<protein>
    <submittedName>
        <fullName evidence="2">Uncharacterized protein</fullName>
    </submittedName>
</protein>
<name>A0A8H6FAF2_9LECA</name>
<dbReference type="GeneID" id="59330433"/>
<proteinExistence type="predicted"/>
<organism evidence="2 3">
    <name type="scientific">Letharia lupina</name>
    <dbReference type="NCBI Taxonomy" id="560253"/>
    <lineage>
        <taxon>Eukaryota</taxon>
        <taxon>Fungi</taxon>
        <taxon>Dikarya</taxon>
        <taxon>Ascomycota</taxon>
        <taxon>Pezizomycotina</taxon>
        <taxon>Lecanoromycetes</taxon>
        <taxon>OSLEUM clade</taxon>
        <taxon>Lecanoromycetidae</taxon>
        <taxon>Lecanorales</taxon>
        <taxon>Lecanorineae</taxon>
        <taxon>Parmeliaceae</taxon>
        <taxon>Letharia</taxon>
    </lineage>
</organism>
<gene>
    <name evidence="2" type="ORF">HO133_002019</name>
</gene>
<dbReference type="AlphaFoldDB" id="A0A8H6FAF2"/>
<reference evidence="2 3" key="1">
    <citation type="journal article" date="2020" name="Genomics">
        <title>Complete, high-quality genomes from long-read metagenomic sequencing of two wolf lichen thalli reveals enigmatic genome architecture.</title>
        <authorList>
            <person name="McKenzie S.K."/>
            <person name="Walston R.F."/>
            <person name="Allen J.L."/>
        </authorList>
    </citation>
    <scope>NUCLEOTIDE SEQUENCE [LARGE SCALE GENOMIC DNA]</scope>
    <source>
        <strain evidence="2">WasteWater1</strain>
    </source>
</reference>
<comment type="caution">
    <text evidence="2">The sequence shown here is derived from an EMBL/GenBank/DDBJ whole genome shotgun (WGS) entry which is preliminary data.</text>
</comment>
<feature type="region of interest" description="Disordered" evidence="1">
    <location>
        <begin position="70"/>
        <end position="112"/>
    </location>
</feature>
<dbReference type="EMBL" id="JACCJB010000014">
    <property type="protein sequence ID" value="KAF6221165.1"/>
    <property type="molecule type" value="Genomic_DNA"/>
</dbReference>
<evidence type="ECO:0000313" key="3">
    <source>
        <dbReference type="Proteomes" id="UP000593566"/>
    </source>
</evidence>
<evidence type="ECO:0000256" key="1">
    <source>
        <dbReference type="SAM" id="MobiDB-lite"/>
    </source>
</evidence>
<accession>A0A8H6FAF2</accession>
<dbReference type="RefSeq" id="XP_037150600.1">
    <property type="nucleotide sequence ID" value="XM_037292947.1"/>
</dbReference>
<dbReference type="Proteomes" id="UP000593566">
    <property type="component" value="Unassembled WGS sequence"/>
</dbReference>
<evidence type="ECO:0000313" key="2">
    <source>
        <dbReference type="EMBL" id="KAF6221165.1"/>
    </source>
</evidence>